<keyword evidence="1" id="KW-1133">Transmembrane helix</keyword>
<feature type="transmembrane region" description="Helical" evidence="1">
    <location>
        <begin position="165"/>
        <end position="186"/>
    </location>
</feature>
<dbReference type="PANTHER" id="PTHR46137:SF3">
    <property type="entry name" value="OS05G0310600 PROTEIN"/>
    <property type="match status" value="1"/>
</dbReference>
<reference evidence="3" key="1">
    <citation type="journal article" date="2023" name="Plant J.">
        <title>Genome sequences and population genomics provide insights into the demographic history, inbreeding, and mutation load of two 'living fossil' tree species of Dipteronia.</title>
        <authorList>
            <person name="Feng Y."/>
            <person name="Comes H.P."/>
            <person name="Chen J."/>
            <person name="Zhu S."/>
            <person name="Lu R."/>
            <person name="Zhang X."/>
            <person name="Li P."/>
            <person name="Qiu J."/>
            <person name="Olsen K.M."/>
            <person name="Qiu Y."/>
        </authorList>
    </citation>
    <scope>NUCLEOTIDE SEQUENCE</scope>
    <source>
        <strain evidence="3">NBL</strain>
    </source>
</reference>
<dbReference type="InterPro" id="IPR007053">
    <property type="entry name" value="LRAT_dom"/>
</dbReference>
<evidence type="ECO:0000259" key="2">
    <source>
        <dbReference type="Pfam" id="PF04970"/>
    </source>
</evidence>
<dbReference type="Gene3D" id="3.90.1720.10">
    <property type="entry name" value="endopeptidase domain like (from Nostoc punctiforme)"/>
    <property type="match status" value="1"/>
</dbReference>
<protein>
    <recommendedName>
        <fullName evidence="2">LRAT domain-containing protein</fullName>
    </recommendedName>
</protein>
<gene>
    <name evidence="3" type="ORF">Dsin_023664</name>
</gene>
<comment type="caution">
    <text evidence="3">The sequence shown here is derived from an EMBL/GenBank/DDBJ whole genome shotgun (WGS) entry which is preliminary data.</text>
</comment>
<dbReference type="Pfam" id="PF04970">
    <property type="entry name" value="LRAT"/>
    <property type="match status" value="1"/>
</dbReference>
<keyword evidence="4" id="KW-1185">Reference proteome</keyword>
<keyword evidence="1" id="KW-0812">Transmembrane</keyword>
<dbReference type="Pfam" id="PF06376">
    <property type="entry name" value="AGP"/>
    <property type="match status" value="1"/>
</dbReference>
<proteinExistence type="predicted"/>
<evidence type="ECO:0000313" key="3">
    <source>
        <dbReference type="EMBL" id="KAK3200249.1"/>
    </source>
</evidence>
<sequence>MLLFDHQYIGDVLHRANILLENGFGDYDVFKNNCEDFVIYFKTGLLLITPSSTRGGQSGQAASFVAASGLIFSSLALLTYKFKGVAAVSNGVNYCYSRLNSDIGVRSDVAKVPVETPVPPAPAPAPVSYGTAIDQGIAYVMMLVALSNQLRDCIRQIHHPARAMWIYLVAEIFIVVFGVGVHLSVFEKSA</sequence>
<dbReference type="AlphaFoldDB" id="A0AAE0A596"/>
<evidence type="ECO:0000256" key="1">
    <source>
        <dbReference type="SAM" id="Phobius"/>
    </source>
</evidence>
<dbReference type="PANTHER" id="PTHR46137">
    <property type="entry name" value="OS05G0310600 PROTEIN"/>
    <property type="match status" value="1"/>
</dbReference>
<accession>A0AAE0A596</accession>
<feature type="domain" description="LRAT" evidence="2">
    <location>
        <begin position="11"/>
        <end position="45"/>
    </location>
</feature>
<organism evidence="3 4">
    <name type="scientific">Dipteronia sinensis</name>
    <dbReference type="NCBI Taxonomy" id="43782"/>
    <lineage>
        <taxon>Eukaryota</taxon>
        <taxon>Viridiplantae</taxon>
        <taxon>Streptophyta</taxon>
        <taxon>Embryophyta</taxon>
        <taxon>Tracheophyta</taxon>
        <taxon>Spermatophyta</taxon>
        <taxon>Magnoliopsida</taxon>
        <taxon>eudicotyledons</taxon>
        <taxon>Gunneridae</taxon>
        <taxon>Pentapetalae</taxon>
        <taxon>rosids</taxon>
        <taxon>malvids</taxon>
        <taxon>Sapindales</taxon>
        <taxon>Sapindaceae</taxon>
        <taxon>Hippocastanoideae</taxon>
        <taxon>Acereae</taxon>
        <taxon>Dipteronia</taxon>
    </lineage>
</organism>
<keyword evidence="1" id="KW-0472">Membrane</keyword>
<dbReference type="Proteomes" id="UP001281410">
    <property type="component" value="Unassembled WGS sequence"/>
</dbReference>
<dbReference type="InterPro" id="IPR009424">
    <property type="entry name" value="AGP16/20/22/41"/>
</dbReference>
<dbReference type="EMBL" id="JANJYJ010000007">
    <property type="protein sequence ID" value="KAK3200249.1"/>
    <property type="molecule type" value="Genomic_DNA"/>
</dbReference>
<name>A0AAE0A596_9ROSI</name>
<evidence type="ECO:0000313" key="4">
    <source>
        <dbReference type="Proteomes" id="UP001281410"/>
    </source>
</evidence>